<feature type="compositionally biased region" description="Low complexity" evidence="1">
    <location>
        <begin position="155"/>
        <end position="170"/>
    </location>
</feature>
<organism evidence="2 3">
    <name type="scientific">Microvirga terrae</name>
    <dbReference type="NCBI Taxonomy" id="2740529"/>
    <lineage>
        <taxon>Bacteria</taxon>
        <taxon>Pseudomonadati</taxon>
        <taxon>Pseudomonadota</taxon>
        <taxon>Alphaproteobacteria</taxon>
        <taxon>Hyphomicrobiales</taxon>
        <taxon>Methylobacteriaceae</taxon>
        <taxon>Microvirga</taxon>
    </lineage>
</organism>
<gene>
    <name evidence="2" type="ORF">HPT29_023050</name>
</gene>
<sequence>MKRLNKGCFHPHGFSTPTAASTAVAAIPVSTRVAPFVARIAAALRSTAEVTTVRALASPADAPVIAGVAGSASVAAAMAVGAIAARVAPALRATTKVAAIGALARIANAFVVARIARTSNVAATASGRATRASCAAVPTGAAIAGNSAAASSGAASSDGAASPHASDGASRATGSNASTCACTADPTDRATDTSVADCASVAHWTSGSTYANITGRTDAACSAGCNAGPGCALSANIPEGSVRACIAAPTGCSDAAHRAIHSTGTDGAGAQIIRLILPVHALAERLGGNGAAANFITLDNMQTAVAIH</sequence>
<dbReference type="EMBL" id="CP102845">
    <property type="protein sequence ID" value="UVF19276.1"/>
    <property type="molecule type" value="Genomic_DNA"/>
</dbReference>
<protein>
    <submittedName>
        <fullName evidence="2">Uncharacterized protein</fullName>
    </submittedName>
</protein>
<proteinExistence type="predicted"/>
<evidence type="ECO:0000313" key="3">
    <source>
        <dbReference type="Proteomes" id="UP001017257"/>
    </source>
</evidence>
<evidence type="ECO:0000256" key="1">
    <source>
        <dbReference type="SAM" id="MobiDB-lite"/>
    </source>
</evidence>
<accession>A0ABY5RPT1</accession>
<dbReference type="Proteomes" id="UP001017257">
    <property type="component" value="Chromosome"/>
</dbReference>
<dbReference type="RefSeq" id="WP_173945813.1">
    <property type="nucleotide sequence ID" value="NZ_CP102845.1"/>
</dbReference>
<name>A0ABY5RPT1_9HYPH</name>
<reference evidence="2" key="1">
    <citation type="submission" date="2022-08" db="EMBL/GenBank/DDBJ databases">
        <title>Microvirga terrae sp. nov., isolated from soil.</title>
        <authorList>
            <person name="Kim K.H."/>
            <person name="Seo Y.L."/>
            <person name="Kim J.M."/>
            <person name="Lee J.K."/>
            <person name="Han D.M."/>
            <person name="Jeon C.O."/>
        </authorList>
    </citation>
    <scope>NUCLEOTIDE SEQUENCE</scope>
    <source>
        <strain evidence="2">R24</strain>
    </source>
</reference>
<feature type="region of interest" description="Disordered" evidence="1">
    <location>
        <begin position="155"/>
        <end position="177"/>
    </location>
</feature>
<keyword evidence="3" id="KW-1185">Reference proteome</keyword>
<evidence type="ECO:0000313" key="2">
    <source>
        <dbReference type="EMBL" id="UVF19276.1"/>
    </source>
</evidence>